<dbReference type="AlphaFoldDB" id="A0A0K6HPZ1"/>
<keyword evidence="2" id="KW-1185">Reference proteome</keyword>
<organism evidence="1 2">
    <name type="scientific">Thiomonas bhubaneswarensis</name>
    <dbReference type="NCBI Taxonomy" id="339866"/>
    <lineage>
        <taxon>Bacteria</taxon>
        <taxon>Pseudomonadati</taxon>
        <taxon>Pseudomonadota</taxon>
        <taxon>Betaproteobacteria</taxon>
        <taxon>Burkholderiales</taxon>
        <taxon>Thiomonas</taxon>
    </lineage>
</organism>
<dbReference type="SUPFAM" id="SSF56784">
    <property type="entry name" value="HAD-like"/>
    <property type="match status" value="1"/>
</dbReference>
<evidence type="ECO:0000313" key="1">
    <source>
        <dbReference type="EMBL" id="CUA92911.1"/>
    </source>
</evidence>
<protein>
    <submittedName>
        <fullName evidence="1">Soluble P-type ATPase</fullName>
    </submittedName>
</protein>
<dbReference type="InterPro" id="IPR023214">
    <property type="entry name" value="HAD_sf"/>
</dbReference>
<evidence type="ECO:0000313" key="2">
    <source>
        <dbReference type="Proteomes" id="UP000183649"/>
    </source>
</evidence>
<proteinExistence type="predicted"/>
<name>A0A0K6HPZ1_9BURK</name>
<sequence length="158" mass="16119">MMTRAGLTIAVPGAATLGLRHLLLDFNGTLAYDGALIDGVSERLIALSATLDIEVLTGDTYGTVERALAGLPVRHTVVVSGADKAARTRALVASGVAAVGNGRNDVDMLGLATLGVAVLGPEGAHAQALTAAQIVVPDIRAALDLFLHPQRLVAALRP</sequence>
<dbReference type="InterPro" id="IPR036412">
    <property type="entry name" value="HAD-like_sf"/>
</dbReference>
<dbReference type="EMBL" id="CYHF01000001">
    <property type="protein sequence ID" value="CUA92911.1"/>
    <property type="molecule type" value="Genomic_DNA"/>
</dbReference>
<gene>
    <name evidence="1" type="ORF">Ga0061069_10134</name>
</gene>
<dbReference type="RefSeq" id="WP_245609889.1">
    <property type="nucleotide sequence ID" value="NZ_CYHF01000001.1"/>
</dbReference>
<accession>A0A0K6HPZ1</accession>
<dbReference type="STRING" id="339866.GCA_001418255_00033"/>
<dbReference type="Proteomes" id="UP000183649">
    <property type="component" value="Unassembled WGS sequence"/>
</dbReference>
<dbReference type="Gene3D" id="3.40.50.1000">
    <property type="entry name" value="HAD superfamily/HAD-like"/>
    <property type="match status" value="1"/>
</dbReference>
<reference evidence="2" key="1">
    <citation type="submission" date="2015-08" db="EMBL/GenBank/DDBJ databases">
        <authorList>
            <person name="Varghese N."/>
        </authorList>
    </citation>
    <scope>NUCLEOTIDE SEQUENCE [LARGE SCALE GENOMIC DNA]</scope>
    <source>
        <strain evidence="2">DSM 18181</strain>
    </source>
</reference>